<organism evidence="1">
    <name type="scientific">Siphoviridae sp. ctHip2</name>
    <dbReference type="NCBI Taxonomy" id="2827830"/>
    <lineage>
        <taxon>Viruses</taxon>
        <taxon>Duplodnaviria</taxon>
        <taxon>Heunggongvirae</taxon>
        <taxon>Uroviricota</taxon>
        <taxon>Caudoviricetes</taxon>
    </lineage>
</organism>
<reference evidence="1" key="1">
    <citation type="journal article" date="2021" name="Proc. Natl. Acad. Sci. U.S.A.">
        <title>A Catalog of Tens of Thousands of Viruses from Human Metagenomes Reveals Hidden Associations with Chronic Diseases.</title>
        <authorList>
            <person name="Tisza M.J."/>
            <person name="Buck C.B."/>
        </authorList>
    </citation>
    <scope>NUCLEOTIDE SEQUENCE</scope>
    <source>
        <strain evidence="1">CtHip2</strain>
    </source>
</reference>
<dbReference type="EMBL" id="BK032497">
    <property type="protein sequence ID" value="DAF42663.1"/>
    <property type="molecule type" value="Genomic_DNA"/>
</dbReference>
<protein>
    <submittedName>
        <fullName evidence="1">Component of type IV transporter system</fullName>
    </submittedName>
</protein>
<name>A0A8S5RVR4_9CAUD</name>
<accession>A0A8S5RVR4</accession>
<evidence type="ECO:0000313" key="1">
    <source>
        <dbReference type="EMBL" id="DAF42663.1"/>
    </source>
</evidence>
<sequence length="437" mass="50340">MGTHGNIVVSDKEVWAYYILAEKPYDFLSDNSKIILANATQSALASLSASANRPLDCHIQISNTPFNPDSWEEQVRREYAKWTDYKSQAFENFINAQREELYMGNYMKRVSYFGVKLFNRGSFDVNNLNILEYSLKDTLKALKKSIDNVLNFDQEEITEEEETRANAMEEDLFRVLHNSSLMAIRPNKEDMLINIKRRFYPAMATPYLETDYENRIGPADIIIETGGTVDVKSRWLHITQFQNGNIREGYRATLTFSKFPMGIQYPFNFQPFMYRKEVLPFTMNARFTLIPAESMKKEVNKKKLEADDEIENLAGSGQGVNASVKNTFRDLQTIETELENSKEPWIEGSYRITIEAPTEEILKDEATNLKQLFNEEDVVLTWTSGDQLQMFREEFPGGHLEINSFQQTTNLALVGVAGINFGTKVGDPVRQQTLYRR</sequence>
<proteinExistence type="predicted"/>